<feature type="transmembrane region" description="Helical" evidence="6">
    <location>
        <begin position="225"/>
        <end position="245"/>
    </location>
</feature>
<protein>
    <submittedName>
        <fullName evidence="7">Simple sugar transport system permease protein</fullName>
    </submittedName>
</protein>
<keyword evidence="2" id="KW-1003">Cell membrane</keyword>
<gene>
    <name evidence="7" type="ORF">H171_1204</name>
</gene>
<comment type="caution">
    <text evidence="7">The sequence shown here is derived from an EMBL/GenBank/DDBJ whole genome shotgun (WGS) entry which is preliminary data.</text>
</comment>
<dbReference type="EMBL" id="PGET01000001">
    <property type="protein sequence ID" value="PJJ27730.1"/>
    <property type="molecule type" value="Genomic_DNA"/>
</dbReference>
<proteinExistence type="predicted"/>
<sequence>MEQAGKRKRVQINNISLVITVVLFVLMFLFGSVKYNNFLSLSTFLNLFNDNAYLMIAAIGATFVLISGGIDISIASTIAFTGVGSAYLLERGVPAFLVILLMLLAGIIVGCTQGALIHYFKLQPFIVTLAGQFLMRGLCVVISERSIPISDPFFKTMALGKVAVHLGEAKAWNGKIYYYVFILLIVFAAAVYTLRYTKFGRCLYALGGGETSASLMGLNVARTKIAAYGISSFCAALGGIVFSFYTLAGFGLQNLGLELDALSSAVIGGTLLTGGVGTVAGTAVGVMIEGIIQTIVTYQNLNTWWTKVTIAALLCFFIVIQRIIAIRAEKSKGKNEY</sequence>
<evidence type="ECO:0000256" key="5">
    <source>
        <dbReference type="ARBA" id="ARBA00023136"/>
    </source>
</evidence>
<reference evidence="7 8" key="1">
    <citation type="submission" date="2017-11" db="EMBL/GenBank/DDBJ databases">
        <title>Understudied soil microbes with underappreciated capabilities: Untangling the Clostridium saccharolyticum group.</title>
        <authorList>
            <person name="Leschine S."/>
        </authorList>
    </citation>
    <scope>NUCLEOTIDE SEQUENCE [LARGE SCALE GENOMIC DNA]</scope>
    <source>
        <strain evidence="7 8">18A</strain>
    </source>
</reference>
<evidence type="ECO:0000313" key="8">
    <source>
        <dbReference type="Proteomes" id="UP000231092"/>
    </source>
</evidence>
<dbReference type="Pfam" id="PF02653">
    <property type="entry name" value="BPD_transp_2"/>
    <property type="match status" value="1"/>
</dbReference>
<keyword evidence="4 6" id="KW-1133">Transmembrane helix</keyword>
<feature type="transmembrane region" description="Helical" evidence="6">
    <location>
        <begin position="304"/>
        <end position="324"/>
    </location>
</feature>
<feature type="transmembrane region" description="Helical" evidence="6">
    <location>
        <begin position="95"/>
        <end position="120"/>
    </location>
</feature>
<name>A0A2M8Z2T6_9FIRM</name>
<keyword evidence="3 6" id="KW-0812">Transmembrane</keyword>
<keyword evidence="5 6" id="KW-0472">Membrane</keyword>
<keyword evidence="7" id="KW-0813">Transport</keyword>
<evidence type="ECO:0000256" key="2">
    <source>
        <dbReference type="ARBA" id="ARBA00022475"/>
    </source>
</evidence>
<feature type="transmembrane region" description="Helical" evidence="6">
    <location>
        <begin position="12"/>
        <end position="33"/>
    </location>
</feature>
<comment type="subcellular location">
    <subcellularLocation>
        <location evidence="1">Cell membrane</location>
        <topology evidence="1">Multi-pass membrane protein</topology>
    </subcellularLocation>
</comment>
<evidence type="ECO:0000313" key="7">
    <source>
        <dbReference type="EMBL" id="PJJ27730.1"/>
    </source>
</evidence>
<dbReference type="AlphaFoldDB" id="A0A2M8Z2T6"/>
<evidence type="ECO:0000256" key="4">
    <source>
        <dbReference type="ARBA" id="ARBA00022989"/>
    </source>
</evidence>
<dbReference type="GO" id="GO:0022857">
    <property type="term" value="F:transmembrane transporter activity"/>
    <property type="evidence" value="ECO:0007669"/>
    <property type="project" value="InterPro"/>
</dbReference>
<feature type="transmembrane region" description="Helical" evidence="6">
    <location>
        <begin position="176"/>
        <end position="194"/>
    </location>
</feature>
<feature type="transmembrane region" description="Helical" evidence="6">
    <location>
        <begin position="265"/>
        <end position="292"/>
    </location>
</feature>
<feature type="transmembrane region" description="Helical" evidence="6">
    <location>
        <begin position="53"/>
        <end position="83"/>
    </location>
</feature>
<dbReference type="RefSeq" id="WP_100304325.1">
    <property type="nucleotide sequence ID" value="NZ_PGET01000001.1"/>
</dbReference>
<evidence type="ECO:0000256" key="3">
    <source>
        <dbReference type="ARBA" id="ARBA00022692"/>
    </source>
</evidence>
<dbReference type="Proteomes" id="UP000231092">
    <property type="component" value="Unassembled WGS sequence"/>
</dbReference>
<dbReference type="InterPro" id="IPR001851">
    <property type="entry name" value="ABC_transp_permease"/>
</dbReference>
<accession>A0A2M8Z2T6</accession>
<dbReference type="GO" id="GO:0005886">
    <property type="term" value="C:plasma membrane"/>
    <property type="evidence" value="ECO:0007669"/>
    <property type="project" value="UniProtKB-SubCell"/>
</dbReference>
<evidence type="ECO:0000256" key="1">
    <source>
        <dbReference type="ARBA" id="ARBA00004651"/>
    </source>
</evidence>
<evidence type="ECO:0000256" key="6">
    <source>
        <dbReference type="SAM" id="Phobius"/>
    </source>
</evidence>
<dbReference type="PANTHER" id="PTHR32196:SF63">
    <property type="entry name" value="INNER MEMBRANE ABC TRANSPORTER PERMEASE PROTEIN YJFF"/>
    <property type="match status" value="1"/>
</dbReference>
<dbReference type="CDD" id="cd06579">
    <property type="entry name" value="TM_PBP1_transp_AraH_like"/>
    <property type="match status" value="1"/>
</dbReference>
<dbReference type="PANTHER" id="PTHR32196">
    <property type="entry name" value="ABC TRANSPORTER PERMEASE PROTEIN YPHD-RELATED-RELATED"/>
    <property type="match status" value="1"/>
</dbReference>
<dbReference type="OrthoDB" id="9813906at2"/>
<organism evidence="7 8">
    <name type="scientific">[Clostridium] celerecrescens 18A</name>
    <dbReference type="NCBI Taxonomy" id="1286362"/>
    <lineage>
        <taxon>Bacteria</taxon>
        <taxon>Bacillati</taxon>
        <taxon>Bacillota</taxon>
        <taxon>Clostridia</taxon>
        <taxon>Lachnospirales</taxon>
        <taxon>Lachnospiraceae</taxon>
        <taxon>Lacrimispora</taxon>
    </lineage>
</organism>
<keyword evidence="7" id="KW-0762">Sugar transport</keyword>